<evidence type="ECO:0000256" key="2">
    <source>
        <dbReference type="SAM" id="Phobius"/>
    </source>
</evidence>
<dbReference type="InParanoid" id="E1ZFA7"/>
<keyword evidence="4" id="KW-1185">Reference proteome</keyword>
<dbReference type="AlphaFoldDB" id="E1ZFA7"/>
<dbReference type="GeneID" id="17354971"/>
<feature type="transmembrane region" description="Helical" evidence="2">
    <location>
        <begin position="306"/>
        <end position="326"/>
    </location>
</feature>
<feature type="region of interest" description="Disordered" evidence="1">
    <location>
        <begin position="493"/>
        <end position="614"/>
    </location>
</feature>
<keyword evidence="2" id="KW-0472">Membrane</keyword>
<keyword evidence="2" id="KW-0812">Transmembrane</keyword>
<proteinExistence type="predicted"/>
<dbReference type="KEGG" id="cvr:CHLNCDRAFT_133816"/>
<feature type="transmembrane region" description="Helical" evidence="2">
    <location>
        <begin position="236"/>
        <end position="255"/>
    </location>
</feature>
<sequence length="614" mass="65579">MLALFRDYDVMWPTATSTALGWFEILNAGFSMFAPECFFGGGSFYVVYIFQMVLPFVCVGTCVTAYYGAELALRRLDPRRERRVDGAATGGVVGWLEGLKIRCWKNAFWFVTLLYPRCAMTALQLFGWKKLDVGTFLKADFSIMVKYPGGAFVATYLKYMIPGIPLLILYAAVIPAFWFAAVYLNRGKLDDAVVQAKYGFLYSSYSCRFPYWETTEMLRKFAIAFMPVFIPTQANGSLQAAAGQVVLLVYIMLTLRCWPFAAHVDNWLQLASLTVLWLLLLTAGVSKWEDLDGGGATALGVVQLTLSSGVGFLLACAIFFNGLHLARQLSRNWSQKRRDRRASRQAATAEAAAEVSEDGGEDGGEAGGDGGGTPGRSVAAKLSAARASLGLACLPCVAGSKRGTMEPLTSDDGEIAAAAAAADGGKAARDSRAGLPTINVHAGPRDEEAGAGPLRGAFGGDTPQSRRDLAGPHSIPLKPCCDSRPLCRAAACPPTTAQRKLLRTSSSMSRRSAADDAEMRLPMEGVQRSDSSTLPAWPGLPPLAEGAPLPSPRRGPQPAPPVQQRPELQPQLAEAAEAAAGAQQQAQGPANAAEEAQGPDQQWEAGQPSSHPSA</sequence>
<organism evidence="4">
    <name type="scientific">Chlorella variabilis</name>
    <name type="common">Green alga</name>
    <dbReference type="NCBI Taxonomy" id="554065"/>
    <lineage>
        <taxon>Eukaryota</taxon>
        <taxon>Viridiplantae</taxon>
        <taxon>Chlorophyta</taxon>
        <taxon>core chlorophytes</taxon>
        <taxon>Trebouxiophyceae</taxon>
        <taxon>Chlorellales</taxon>
        <taxon>Chlorellaceae</taxon>
        <taxon>Chlorella clade</taxon>
        <taxon>Chlorella</taxon>
    </lineage>
</organism>
<feature type="transmembrane region" description="Helical" evidence="2">
    <location>
        <begin position="107"/>
        <end position="127"/>
    </location>
</feature>
<name>E1ZFA7_CHLVA</name>
<feature type="compositionally biased region" description="Low complexity" evidence="1">
    <location>
        <begin position="564"/>
        <end position="599"/>
    </location>
</feature>
<feature type="compositionally biased region" description="Basic and acidic residues" evidence="1">
    <location>
        <begin position="512"/>
        <end position="521"/>
    </location>
</feature>
<feature type="transmembrane region" description="Helical" evidence="2">
    <location>
        <begin position="45"/>
        <end position="73"/>
    </location>
</feature>
<dbReference type="PANTHER" id="PTHR11319:SF35">
    <property type="entry name" value="OUTER MEMBRANE PROTEIN PMPC-RELATED"/>
    <property type="match status" value="1"/>
</dbReference>
<dbReference type="eggNOG" id="ENOG502S176">
    <property type="taxonomic scope" value="Eukaryota"/>
</dbReference>
<dbReference type="Proteomes" id="UP000008141">
    <property type="component" value="Unassembled WGS sequence"/>
</dbReference>
<feature type="region of interest" description="Disordered" evidence="1">
    <location>
        <begin position="436"/>
        <end position="475"/>
    </location>
</feature>
<accession>E1ZFA7</accession>
<feature type="compositionally biased region" description="Low complexity" evidence="1">
    <location>
        <begin position="344"/>
        <end position="354"/>
    </location>
</feature>
<feature type="compositionally biased region" description="Acidic residues" evidence="1">
    <location>
        <begin position="355"/>
        <end position="364"/>
    </location>
</feature>
<evidence type="ECO:0000313" key="3">
    <source>
        <dbReference type="EMBL" id="EFN55637.1"/>
    </source>
</evidence>
<feature type="compositionally biased region" description="Low complexity" evidence="1">
    <location>
        <begin position="534"/>
        <end position="548"/>
    </location>
</feature>
<feature type="compositionally biased region" description="Pro residues" evidence="1">
    <location>
        <begin position="549"/>
        <end position="563"/>
    </location>
</feature>
<evidence type="ECO:0000256" key="1">
    <source>
        <dbReference type="SAM" id="MobiDB-lite"/>
    </source>
</evidence>
<dbReference type="EMBL" id="GL433844">
    <property type="protein sequence ID" value="EFN55637.1"/>
    <property type="molecule type" value="Genomic_DNA"/>
</dbReference>
<dbReference type="OrthoDB" id="509564at2759"/>
<evidence type="ECO:0000313" key="4">
    <source>
        <dbReference type="Proteomes" id="UP000008141"/>
    </source>
</evidence>
<keyword evidence="2" id="KW-1133">Transmembrane helix</keyword>
<reference evidence="3 4" key="1">
    <citation type="journal article" date="2010" name="Plant Cell">
        <title>The Chlorella variabilis NC64A genome reveals adaptation to photosymbiosis, coevolution with viruses, and cryptic sex.</title>
        <authorList>
            <person name="Blanc G."/>
            <person name="Duncan G."/>
            <person name="Agarkova I."/>
            <person name="Borodovsky M."/>
            <person name="Gurnon J."/>
            <person name="Kuo A."/>
            <person name="Lindquist E."/>
            <person name="Lucas S."/>
            <person name="Pangilinan J."/>
            <person name="Polle J."/>
            <person name="Salamov A."/>
            <person name="Terry A."/>
            <person name="Yamada T."/>
            <person name="Dunigan D.D."/>
            <person name="Grigoriev I.V."/>
            <person name="Claverie J.M."/>
            <person name="Van Etten J.L."/>
        </authorList>
    </citation>
    <scope>NUCLEOTIDE SEQUENCE [LARGE SCALE GENOMIC DNA]</scope>
    <source>
        <strain evidence="3 4">NC64A</strain>
    </source>
</reference>
<feature type="region of interest" description="Disordered" evidence="1">
    <location>
        <begin position="336"/>
        <end position="377"/>
    </location>
</feature>
<feature type="transmembrane region" description="Helical" evidence="2">
    <location>
        <begin position="267"/>
        <end position="286"/>
    </location>
</feature>
<evidence type="ECO:0008006" key="5">
    <source>
        <dbReference type="Google" id="ProtNLM"/>
    </source>
</evidence>
<feature type="compositionally biased region" description="Gly residues" evidence="1">
    <location>
        <begin position="365"/>
        <end position="374"/>
    </location>
</feature>
<feature type="transmembrane region" description="Helical" evidence="2">
    <location>
        <begin position="164"/>
        <end position="184"/>
    </location>
</feature>
<dbReference type="PANTHER" id="PTHR11319">
    <property type="entry name" value="G PROTEIN-COUPLED RECEPTOR-RELATED"/>
    <property type="match status" value="1"/>
</dbReference>
<feature type="transmembrane region" description="Helical" evidence="2">
    <location>
        <begin position="12"/>
        <end position="33"/>
    </location>
</feature>
<gene>
    <name evidence="3" type="ORF">CHLNCDRAFT_133816</name>
</gene>
<protein>
    <recommendedName>
        <fullName evidence="5">TRP C-terminal domain-containing protein</fullName>
    </recommendedName>
</protein>
<dbReference type="RefSeq" id="XP_005847739.1">
    <property type="nucleotide sequence ID" value="XM_005847677.1"/>
</dbReference>